<dbReference type="EC" id="3.1.2.-" evidence="3"/>
<accession>A0ABT9JD39</accession>
<evidence type="ECO:0000313" key="3">
    <source>
        <dbReference type="EMBL" id="MDP5307753.1"/>
    </source>
</evidence>
<keyword evidence="2 3" id="KW-0378">Hydrolase</keyword>
<keyword evidence="4" id="KW-1185">Reference proteome</keyword>
<proteinExistence type="inferred from homology"/>
<organism evidence="3 4">
    <name type="scientific">Paracoccus spongiarum</name>
    <dbReference type="NCBI Taxonomy" id="3064387"/>
    <lineage>
        <taxon>Bacteria</taxon>
        <taxon>Pseudomonadati</taxon>
        <taxon>Pseudomonadota</taxon>
        <taxon>Alphaproteobacteria</taxon>
        <taxon>Rhodobacterales</taxon>
        <taxon>Paracoccaceae</taxon>
        <taxon>Paracoccus</taxon>
    </lineage>
</organism>
<comment type="similarity">
    <text evidence="1">Belongs to the 4-hydroxybenzoyl-CoA thioesterase family.</text>
</comment>
<reference evidence="3 4" key="1">
    <citation type="submission" date="2023-08" db="EMBL/GenBank/DDBJ databases">
        <authorList>
            <person name="Park J.-S."/>
        </authorList>
    </citation>
    <scope>NUCLEOTIDE SEQUENCE [LARGE SCALE GENOMIC DNA]</scope>
    <source>
        <strain evidence="3 4">2205BS29-5</strain>
    </source>
</reference>
<evidence type="ECO:0000256" key="1">
    <source>
        <dbReference type="ARBA" id="ARBA00005953"/>
    </source>
</evidence>
<dbReference type="PANTHER" id="PTHR31793:SF27">
    <property type="entry name" value="NOVEL THIOESTERASE SUPERFAMILY DOMAIN AND SAPOSIN A-TYPE DOMAIN CONTAINING PROTEIN (0610012H03RIK)"/>
    <property type="match status" value="1"/>
</dbReference>
<dbReference type="InterPro" id="IPR029069">
    <property type="entry name" value="HotDog_dom_sf"/>
</dbReference>
<dbReference type="GO" id="GO:0016787">
    <property type="term" value="F:hydrolase activity"/>
    <property type="evidence" value="ECO:0007669"/>
    <property type="project" value="UniProtKB-KW"/>
</dbReference>
<comment type="caution">
    <text evidence="3">The sequence shown here is derived from an EMBL/GenBank/DDBJ whole genome shotgun (WGS) entry which is preliminary data.</text>
</comment>
<evidence type="ECO:0000313" key="4">
    <source>
        <dbReference type="Proteomes" id="UP001224997"/>
    </source>
</evidence>
<name>A0ABT9JD39_9RHOB</name>
<dbReference type="RefSeq" id="WP_305963602.1">
    <property type="nucleotide sequence ID" value="NZ_JAVAMQ010000009.1"/>
</dbReference>
<dbReference type="EMBL" id="JAVAMQ010000009">
    <property type="protein sequence ID" value="MDP5307753.1"/>
    <property type="molecule type" value="Genomic_DNA"/>
</dbReference>
<dbReference type="InterPro" id="IPR050563">
    <property type="entry name" value="4-hydroxybenzoyl-CoA_TE"/>
</dbReference>
<protein>
    <submittedName>
        <fullName evidence="3">Acyl-CoA thioesterase</fullName>
        <ecNumber evidence="3">3.1.2.-</ecNumber>
    </submittedName>
</protein>
<dbReference type="Gene3D" id="3.10.129.10">
    <property type="entry name" value="Hotdog Thioesterase"/>
    <property type="match status" value="1"/>
</dbReference>
<sequence>MTDREPPRLRAAYAAFEGLQTRWTDNDQYGHIYNATYYTLFDEAMTRALAAIGLPDPAPGKPILVVVENGCTFFRELSYPDALTVGLSVTRLGRASIRVEMGMFRDEDQDEAARAYFTLVTVDATTRRPLPTPPDDRARLAALMPAGARPAQVGAVAG</sequence>
<dbReference type="Proteomes" id="UP001224997">
    <property type="component" value="Unassembled WGS sequence"/>
</dbReference>
<dbReference type="PANTHER" id="PTHR31793">
    <property type="entry name" value="4-HYDROXYBENZOYL-COA THIOESTERASE FAMILY MEMBER"/>
    <property type="match status" value="1"/>
</dbReference>
<dbReference type="CDD" id="cd00586">
    <property type="entry name" value="4HBT"/>
    <property type="match status" value="1"/>
</dbReference>
<gene>
    <name evidence="3" type="ORF">Q5Y72_11695</name>
</gene>
<dbReference type="SUPFAM" id="SSF54637">
    <property type="entry name" value="Thioesterase/thiol ester dehydrase-isomerase"/>
    <property type="match status" value="1"/>
</dbReference>
<dbReference type="Pfam" id="PF13279">
    <property type="entry name" value="4HBT_2"/>
    <property type="match status" value="1"/>
</dbReference>
<evidence type="ECO:0000256" key="2">
    <source>
        <dbReference type="ARBA" id="ARBA00022801"/>
    </source>
</evidence>